<name>A0A6C0GFI7_9BACT</name>
<gene>
    <name evidence="3" type="ORF">GXP67_08725</name>
</gene>
<dbReference type="PROSITE" id="PS51257">
    <property type="entry name" value="PROKAR_LIPOPROTEIN"/>
    <property type="match status" value="1"/>
</dbReference>
<dbReference type="KEGG" id="rhoz:GXP67_08725"/>
<evidence type="ECO:0000256" key="1">
    <source>
        <dbReference type="ARBA" id="ARBA00022729"/>
    </source>
</evidence>
<dbReference type="InterPro" id="IPR001638">
    <property type="entry name" value="Solute-binding_3/MltF_N"/>
</dbReference>
<dbReference type="PANTHER" id="PTHR35936">
    <property type="entry name" value="MEMBRANE-BOUND LYTIC MUREIN TRANSGLYCOSYLASE F"/>
    <property type="match status" value="1"/>
</dbReference>
<protein>
    <submittedName>
        <fullName evidence="3">Transporter substrate-binding domain-containing protein</fullName>
    </submittedName>
</protein>
<keyword evidence="4" id="KW-1185">Reference proteome</keyword>
<evidence type="ECO:0000313" key="3">
    <source>
        <dbReference type="EMBL" id="QHT66738.1"/>
    </source>
</evidence>
<dbReference type="AlphaFoldDB" id="A0A6C0GFI7"/>
<evidence type="ECO:0000259" key="2">
    <source>
        <dbReference type="Pfam" id="PF00497"/>
    </source>
</evidence>
<accession>A0A6C0GFI7</accession>
<dbReference type="RefSeq" id="WP_162442791.1">
    <property type="nucleotide sequence ID" value="NZ_CP048222.1"/>
</dbReference>
<evidence type="ECO:0000313" key="4">
    <source>
        <dbReference type="Proteomes" id="UP000480178"/>
    </source>
</evidence>
<sequence length="158" mass="18032">MNLTRQFIFCSTILLLLSSCKNFPKDPSHTLEKVKNGTLLVGYSENPPFVIKTSHEPTGLEADLVKAFANTLNARLEWRNDTEARLFESLKKKEIHLVIAGITKDTPWQDKAGITRPYLETKDKKYVMALQLGENAFLIELEKFLEAHKEQIEKKASL</sequence>
<reference evidence="3 4" key="1">
    <citation type="submission" date="2020-01" db="EMBL/GenBank/DDBJ databases">
        <authorList>
            <person name="Kim M.K."/>
        </authorList>
    </citation>
    <scope>NUCLEOTIDE SEQUENCE [LARGE SCALE GENOMIC DNA]</scope>
    <source>
        <strain evidence="3 4">172606-1</strain>
    </source>
</reference>
<keyword evidence="1" id="KW-0732">Signal</keyword>
<dbReference type="EMBL" id="CP048222">
    <property type="protein sequence ID" value="QHT66738.1"/>
    <property type="molecule type" value="Genomic_DNA"/>
</dbReference>
<dbReference type="Proteomes" id="UP000480178">
    <property type="component" value="Chromosome"/>
</dbReference>
<dbReference type="SUPFAM" id="SSF53850">
    <property type="entry name" value="Periplasmic binding protein-like II"/>
    <property type="match status" value="1"/>
</dbReference>
<dbReference type="Gene3D" id="3.40.190.10">
    <property type="entry name" value="Periplasmic binding protein-like II"/>
    <property type="match status" value="1"/>
</dbReference>
<feature type="domain" description="Solute-binding protein family 3/N-terminal" evidence="2">
    <location>
        <begin position="40"/>
        <end position="127"/>
    </location>
</feature>
<proteinExistence type="predicted"/>
<dbReference type="Pfam" id="PF00497">
    <property type="entry name" value="SBP_bac_3"/>
    <property type="match status" value="1"/>
</dbReference>
<dbReference type="PANTHER" id="PTHR35936:SF32">
    <property type="entry name" value="MEMBRANE-BOUND LYTIC MUREIN TRANSGLYCOSYLASE F"/>
    <property type="match status" value="1"/>
</dbReference>
<organism evidence="3 4">
    <name type="scientific">Rhodocytophaga rosea</name>
    <dbReference type="NCBI Taxonomy" id="2704465"/>
    <lineage>
        <taxon>Bacteria</taxon>
        <taxon>Pseudomonadati</taxon>
        <taxon>Bacteroidota</taxon>
        <taxon>Cytophagia</taxon>
        <taxon>Cytophagales</taxon>
        <taxon>Rhodocytophagaceae</taxon>
        <taxon>Rhodocytophaga</taxon>
    </lineage>
</organism>